<keyword evidence="2" id="KW-1185">Reference proteome</keyword>
<accession>A0A392U8F2</accession>
<protein>
    <submittedName>
        <fullName evidence="1">Uncharacterized protein</fullName>
    </submittedName>
</protein>
<reference evidence="1 2" key="1">
    <citation type="journal article" date="2018" name="Front. Plant Sci.">
        <title>Red Clover (Trifolium pratense) and Zigzag Clover (T. medium) - A Picture of Genomic Similarities and Differences.</title>
        <authorList>
            <person name="Dluhosova J."/>
            <person name="Istvanek J."/>
            <person name="Nedelnik J."/>
            <person name="Repkova J."/>
        </authorList>
    </citation>
    <scope>NUCLEOTIDE SEQUENCE [LARGE SCALE GENOMIC DNA]</scope>
    <source>
        <strain evidence="2">cv. 10/8</strain>
        <tissue evidence="1">Leaf</tissue>
    </source>
</reference>
<feature type="non-terminal residue" evidence="1">
    <location>
        <position position="55"/>
    </location>
</feature>
<name>A0A392U8F2_9FABA</name>
<evidence type="ECO:0000313" key="1">
    <source>
        <dbReference type="EMBL" id="MCI69763.1"/>
    </source>
</evidence>
<dbReference type="EMBL" id="LXQA010762600">
    <property type="protein sequence ID" value="MCI69763.1"/>
    <property type="molecule type" value="Genomic_DNA"/>
</dbReference>
<dbReference type="Proteomes" id="UP000265520">
    <property type="component" value="Unassembled WGS sequence"/>
</dbReference>
<evidence type="ECO:0000313" key="2">
    <source>
        <dbReference type="Proteomes" id="UP000265520"/>
    </source>
</evidence>
<sequence>MKKRSRQWARRWLGREEKDYNEEAGDADERWRRSVYRRHGVTVFCSRKRMNSEHA</sequence>
<organism evidence="1 2">
    <name type="scientific">Trifolium medium</name>
    <dbReference type="NCBI Taxonomy" id="97028"/>
    <lineage>
        <taxon>Eukaryota</taxon>
        <taxon>Viridiplantae</taxon>
        <taxon>Streptophyta</taxon>
        <taxon>Embryophyta</taxon>
        <taxon>Tracheophyta</taxon>
        <taxon>Spermatophyta</taxon>
        <taxon>Magnoliopsida</taxon>
        <taxon>eudicotyledons</taxon>
        <taxon>Gunneridae</taxon>
        <taxon>Pentapetalae</taxon>
        <taxon>rosids</taxon>
        <taxon>fabids</taxon>
        <taxon>Fabales</taxon>
        <taxon>Fabaceae</taxon>
        <taxon>Papilionoideae</taxon>
        <taxon>50 kb inversion clade</taxon>
        <taxon>NPAAA clade</taxon>
        <taxon>Hologalegina</taxon>
        <taxon>IRL clade</taxon>
        <taxon>Trifolieae</taxon>
        <taxon>Trifolium</taxon>
    </lineage>
</organism>
<proteinExistence type="predicted"/>
<dbReference type="AlphaFoldDB" id="A0A392U8F2"/>
<comment type="caution">
    <text evidence="1">The sequence shown here is derived from an EMBL/GenBank/DDBJ whole genome shotgun (WGS) entry which is preliminary data.</text>
</comment>